<dbReference type="Proteomes" id="UP000193719">
    <property type="component" value="Unassembled WGS sequence"/>
</dbReference>
<keyword evidence="3" id="KW-1185">Reference proteome</keyword>
<dbReference type="Gene3D" id="2.40.160.200">
    <property type="entry name" value="LURP1-related"/>
    <property type="match status" value="1"/>
</dbReference>
<dbReference type="OrthoDB" id="2140842at2759"/>
<dbReference type="EMBL" id="MCFH01000016">
    <property type="protein sequence ID" value="ORX52248.1"/>
    <property type="molecule type" value="Genomic_DNA"/>
</dbReference>
<dbReference type="SUPFAM" id="SSF54518">
    <property type="entry name" value="Tubby C-terminal domain-like"/>
    <property type="match status" value="1"/>
</dbReference>
<name>A0A1Y1VBV9_9FUNG</name>
<comment type="similarity">
    <text evidence="1">Belongs to the LOR family.</text>
</comment>
<dbReference type="InterPro" id="IPR025659">
    <property type="entry name" value="Tubby-like_C"/>
</dbReference>
<reference evidence="2 3" key="1">
    <citation type="submission" date="2016-08" db="EMBL/GenBank/DDBJ databases">
        <title>Genomes of anaerobic fungi encode conserved fungal cellulosomes for biomass hydrolysis.</title>
        <authorList>
            <consortium name="DOE Joint Genome Institute"/>
            <person name="Haitjema C.H."/>
            <person name="Gilmore S.P."/>
            <person name="Henske J.K."/>
            <person name="Solomon K.V."/>
            <person name="De Groot R."/>
            <person name="Kuo A."/>
            <person name="Mondo S.J."/>
            <person name="Salamov A.A."/>
            <person name="Labutti K."/>
            <person name="Zhao Z."/>
            <person name="Chiniquy J."/>
            <person name="Barry K."/>
            <person name="Brewer H.M."/>
            <person name="Purvine S.O."/>
            <person name="Wright A.T."/>
            <person name="Boxma B."/>
            <person name="Van Alen T."/>
            <person name="Hackstein J.H."/>
            <person name="Baker S.E."/>
            <person name="Grigoriev I.V."/>
            <person name="O'Malley M.A."/>
        </authorList>
    </citation>
    <scope>NUCLEOTIDE SEQUENCE [LARGE SCALE GENOMIC DNA]</scope>
    <source>
        <strain evidence="3">finn</strain>
    </source>
</reference>
<gene>
    <name evidence="2" type="ORF">BCR36DRAFT_36201</name>
</gene>
<protein>
    <recommendedName>
        <fullName evidence="4">DUF567-domain-containing protein</fullName>
    </recommendedName>
</protein>
<comment type="caution">
    <text evidence="2">The sequence shown here is derived from an EMBL/GenBank/DDBJ whole genome shotgun (WGS) entry which is preliminary data.</text>
</comment>
<evidence type="ECO:0008006" key="4">
    <source>
        <dbReference type="Google" id="ProtNLM"/>
    </source>
</evidence>
<accession>A0A1Y1VBV9</accession>
<organism evidence="2 3">
    <name type="scientific">Piromyces finnis</name>
    <dbReference type="NCBI Taxonomy" id="1754191"/>
    <lineage>
        <taxon>Eukaryota</taxon>
        <taxon>Fungi</taxon>
        <taxon>Fungi incertae sedis</taxon>
        <taxon>Chytridiomycota</taxon>
        <taxon>Chytridiomycota incertae sedis</taxon>
        <taxon>Neocallimastigomycetes</taxon>
        <taxon>Neocallimastigales</taxon>
        <taxon>Neocallimastigaceae</taxon>
        <taxon>Piromyces</taxon>
    </lineage>
</organism>
<sequence>MKKMVNYHEQLMNKIVTTSGTEVSLVGEKHILLKPSIYTLEKNNITNQTGDIYYKIIEKTFSFKKEKIIVDINNNPLLIIKNGSSSSSIEIFSILNSRKVIASITKVNSFTDAEKYIIIYYNQTSEKNETLSMNCATSYRSCGIFNGVEEEGASLICKISERKAKSFFNSKSRFNIEISSGNDGLFMSALALCLNELKYQNYLEDIDD</sequence>
<dbReference type="InterPro" id="IPR038595">
    <property type="entry name" value="LOR_sf"/>
</dbReference>
<evidence type="ECO:0000256" key="1">
    <source>
        <dbReference type="ARBA" id="ARBA00005437"/>
    </source>
</evidence>
<evidence type="ECO:0000313" key="2">
    <source>
        <dbReference type="EMBL" id="ORX52248.1"/>
    </source>
</evidence>
<evidence type="ECO:0000313" key="3">
    <source>
        <dbReference type="Proteomes" id="UP000193719"/>
    </source>
</evidence>
<dbReference type="AlphaFoldDB" id="A0A1Y1VBV9"/>
<dbReference type="Pfam" id="PF04525">
    <property type="entry name" value="LOR"/>
    <property type="match status" value="1"/>
</dbReference>
<proteinExistence type="inferred from homology"/>
<reference evidence="2 3" key="2">
    <citation type="submission" date="2016-08" db="EMBL/GenBank/DDBJ databases">
        <title>Pervasive Adenine N6-methylation of Active Genes in Fungi.</title>
        <authorList>
            <consortium name="DOE Joint Genome Institute"/>
            <person name="Mondo S.J."/>
            <person name="Dannebaum R.O."/>
            <person name="Kuo R.C."/>
            <person name="Labutti K."/>
            <person name="Haridas S."/>
            <person name="Kuo A."/>
            <person name="Salamov A."/>
            <person name="Ahrendt S.R."/>
            <person name="Lipzen A."/>
            <person name="Sullivan W."/>
            <person name="Andreopoulos W.B."/>
            <person name="Clum A."/>
            <person name="Lindquist E."/>
            <person name="Daum C."/>
            <person name="Ramamoorthy G.K."/>
            <person name="Gryganskyi A."/>
            <person name="Culley D."/>
            <person name="Magnuson J.K."/>
            <person name="James T.Y."/>
            <person name="O'Malley M.A."/>
            <person name="Stajich J.E."/>
            <person name="Spatafora J.W."/>
            <person name="Visel A."/>
            <person name="Grigoriev I.V."/>
        </authorList>
    </citation>
    <scope>NUCLEOTIDE SEQUENCE [LARGE SCALE GENOMIC DNA]</scope>
    <source>
        <strain evidence="3">finn</strain>
    </source>
</reference>
<dbReference type="InterPro" id="IPR007612">
    <property type="entry name" value="LOR"/>
</dbReference>